<keyword evidence="3" id="KW-1185">Reference proteome</keyword>
<evidence type="ECO:0000259" key="1">
    <source>
        <dbReference type="Pfam" id="PF14214"/>
    </source>
</evidence>
<organism evidence="2 3">
    <name type="scientific">Ooceraea biroi</name>
    <name type="common">Clonal raider ant</name>
    <name type="synonym">Cerapachys biroi</name>
    <dbReference type="NCBI Taxonomy" id="2015173"/>
    <lineage>
        <taxon>Eukaryota</taxon>
        <taxon>Metazoa</taxon>
        <taxon>Ecdysozoa</taxon>
        <taxon>Arthropoda</taxon>
        <taxon>Hexapoda</taxon>
        <taxon>Insecta</taxon>
        <taxon>Pterygota</taxon>
        <taxon>Neoptera</taxon>
        <taxon>Endopterygota</taxon>
        <taxon>Hymenoptera</taxon>
        <taxon>Apocrita</taxon>
        <taxon>Aculeata</taxon>
        <taxon>Formicoidea</taxon>
        <taxon>Formicidae</taxon>
        <taxon>Dorylinae</taxon>
        <taxon>Ooceraea</taxon>
    </lineage>
</organism>
<protein>
    <recommendedName>
        <fullName evidence="1">Helitron helicase-like domain-containing protein</fullName>
    </recommendedName>
</protein>
<dbReference type="AlphaFoldDB" id="A0A026WEI8"/>
<proteinExistence type="predicted"/>
<accession>A0A026WEI8</accession>
<reference evidence="2 3" key="1">
    <citation type="journal article" date="2014" name="Curr. Biol.">
        <title>The genome of the clonal raider ant Cerapachys biroi.</title>
        <authorList>
            <person name="Oxley P.R."/>
            <person name="Ji L."/>
            <person name="Fetter-Pruneda I."/>
            <person name="McKenzie S.K."/>
            <person name="Li C."/>
            <person name="Hu H."/>
            <person name="Zhang G."/>
            <person name="Kronauer D.J."/>
        </authorList>
    </citation>
    <scope>NUCLEOTIDE SEQUENCE [LARGE SCALE GENOMIC DNA]</scope>
</reference>
<evidence type="ECO:0000313" key="2">
    <source>
        <dbReference type="EMBL" id="EZA54482.1"/>
    </source>
</evidence>
<name>A0A026WEI8_OOCBI</name>
<dbReference type="OMA" id="MMSINSI"/>
<dbReference type="InterPro" id="IPR025476">
    <property type="entry name" value="Helitron_helicase-like"/>
</dbReference>
<sequence>MKKVQDVPLDNRDKNLDIKCFPDVYPYGINGQHENRNIRITASEYIKLRLMSKHPEFGLNIQFLFYLLHDNIRQLNAGIFHKMNVTNPREKYTAATYLEQLSKQQFESNLSTIFSRLRNTEQYWKIPRSNLHCMISNYGPATWFLTFSPCEWLWSDLIEYLREVNQPFATKAANELIALDPVSTSRFINNKFRAMLDFICSPDNPIGEVIHYFWRREYQGRGTQHFHLLIWIKDALIIGVSSNEDIVSFILKYVTCRIPNNDISPELYRRVVSYQRHKHNNYCLRVKKTKRSVSKVCRFGFSRPVTDTFKIRDVAVSVANRRKLKTKSRLYDLPRSKKEININDYNPAILTA</sequence>
<gene>
    <name evidence="2" type="ORF">X777_05758</name>
</gene>
<dbReference type="EMBL" id="KK107247">
    <property type="protein sequence ID" value="EZA54482.1"/>
    <property type="molecule type" value="Genomic_DNA"/>
</dbReference>
<dbReference type="OrthoDB" id="7548101at2759"/>
<dbReference type="Proteomes" id="UP000053097">
    <property type="component" value="Unassembled WGS sequence"/>
</dbReference>
<evidence type="ECO:0000313" key="3">
    <source>
        <dbReference type="Proteomes" id="UP000053097"/>
    </source>
</evidence>
<dbReference type="Pfam" id="PF14214">
    <property type="entry name" value="Helitron_like_N"/>
    <property type="match status" value="1"/>
</dbReference>
<feature type="domain" description="Helitron helicase-like" evidence="1">
    <location>
        <begin position="105"/>
        <end position="230"/>
    </location>
</feature>